<comment type="caution">
    <text evidence="2">The sequence shown here is derived from an EMBL/GenBank/DDBJ whole genome shotgun (WGS) entry which is preliminary data.</text>
</comment>
<dbReference type="AlphaFoldDB" id="A0A9P6GEV2"/>
<feature type="region of interest" description="Disordered" evidence="1">
    <location>
        <begin position="227"/>
        <end position="510"/>
    </location>
</feature>
<feature type="compositionally biased region" description="Low complexity" evidence="1">
    <location>
        <begin position="453"/>
        <end position="462"/>
    </location>
</feature>
<protein>
    <submittedName>
        <fullName evidence="2">Uncharacterized protein</fullName>
    </submittedName>
</protein>
<proteinExistence type="predicted"/>
<feature type="region of interest" description="Disordered" evidence="1">
    <location>
        <begin position="1"/>
        <end position="180"/>
    </location>
</feature>
<dbReference type="Proteomes" id="UP000756921">
    <property type="component" value="Unassembled WGS sequence"/>
</dbReference>
<organism evidence="2 3">
    <name type="scientific">Paraphaeosphaeria minitans</name>
    <dbReference type="NCBI Taxonomy" id="565426"/>
    <lineage>
        <taxon>Eukaryota</taxon>
        <taxon>Fungi</taxon>
        <taxon>Dikarya</taxon>
        <taxon>Ascomycota</taxon>
        <taxon>Pezizomycotina</taxon>
        <taxon>Dothideomycetes</taxon>
        <taxon>Pleosporomycetidae</taxon>
        <taxon>Pleosporales</taxon>
        <taxon>Massarineae</taxon>
        <taxon>Didymosphaeriaceae</taxon>
        <taxon>Paraphaeosphaeria</taxon>
    </lineage>
</organism>
<dbReference type="EMBL" id="WJXW01000007">
    <property type="protein sequence ID" value="KAF9734477.1"/>
    <property type="molecule type" value="Genomic_DNA"/>
</dbReference>
<feature type="compositionally biased region" description="Polar residues" evidence="1">
    <location>
        <begin position="86"/>
        <end position="116"/>
    </location>
</feature>
<reference evidence="2" key="1">
    <citation type="journal article" date="2020" name="Mol. Plant Microbe Interact.">
        <title>Genome Sequence of the Biocontrol Agent Coniothyrium minitans strain Conio (IMI 134523).</title>
        <authorList>
            <person name="Patel D."/>
            <person name="Shittu T.A."/>
            <person name="Baroncelli R."/>
            <person name="Muthumeenakshi S."/>
            <person name="Osborne T.H."/>
            <person name="Janganan T.K."/>
            <person name="Sreenivasaprasad S."/>
        </authorList>
    </citation>
    <scope>NUCLEOTIDE SEQUENCE</scope>
    <source>
        <strain evidence="2">Conio</strain>
    </source>
</reference>
<feature type="compositionally biased region" description="Basic and acidic residues" evidence="1">
    <location>
        <begin position="472"/>
        <end position="483"/>
    </location>
</feature>
<evidence type="ECO:0000313" key="3">
    <source>
        <dbReference type="Proteomes" id="UP000756921"/>
    </source>
</evidence>
<evidence type="ECO:0000313" key="2">
    <source>
        <dbReference type="EMBL" id="KAF9734477.1"/>
    </source>
</evidence>
<feature type="compositionally biased region" description="Basic residues" evidence="1">
    <location>
        <begin position="443"/>
        <end position="452"/>
    </location>
</feature>
<sequence>MPRPKRTKVASTSARVTKPTKATQPPVAQEQSALRKLAAPKPVEVASEDSDGLVIKATRARRRAPRVGSQEQAELTMTGALPVASETDNSSKNHTPISQARRTRKSMGSAQGSSNKRSLKETIPAQSRSAQKDLSHVATEEGDSSEFGDHLLSFTSLGSDSPAHGTRPPSAIKVGATPAHERSILALTNFKRRARQPSLLRMVNQTIDVGDDNSDQSNMDLYELDDFQPNAESTPLPKTQNAAGKEGATDSGVNLSSSSSRGTKRKLSPVVQIPRSSPPYDPPSGPDIESRSPSPSLPDVVRSTVEEDEQNEENERAHQQIFSETMAPPMSSSDYNFGNVEDAPDAPVAPKRTRRKAAPAQKDVEESEGEEADRPRPLKGKKRLDREKGISTAKLQAMLPKRRTRATRDGSDFESSIASDEDELSMPPHRHARLAKKIAAPKAPKKSTRGTKKPAATTNKAPKGSRTYGRHISSDKENEGRAEGDEDGDESGGETARETKEKPSSHLEAMAKKFADIDDFDLDFESVSYVQTSSSPWR</sequence>
<dbReference type="OrthoDB" id="5423493at2759"/>
<feature type="compositionally biased region" description="Basic and acidic residues" evidence="1">
    <location>
        <begin position="130"/>
        <end position="139"/>
    </location>
</feature>
<feature type="compositionally biased region" description="Basic and acidic residues" evidence="1">
    <location>
        <begin position="495"/>
        <end position="510"/>
    </location>
</feature>
<keyword evidence="3" id="KW-1185">Reference proteome</keyword>
<feature type="compositionally biased region" description="Polar residues" evidence="1">
    <location>
        <begin position="9"/>
        <end position="23"/>
    </location>
</feature>
<gene>
    <name evidence="2" type="ORF">PMIN01_07380</name>
</gene>
<evidence type="ECO:0000256" key="1">
    <source>
        <dbReference type="SAM" id="MobiDB-lite"/>
    </source>
</evidence>
<name>A0A9P6GEV2_9PLEO</name>
<feature type="compositionally biased region" description="Polar residues" evidence="1">
    <location>
        <begin position="230"/>
        <end position="242"/>
    </location>
</feature>
<feature type="compositionally biased region" description="Pro residues" evidence="1">
    <location>
        <begin position="276"/>
        <end position="285"/>
    </location>
</feature>
<accession>A0A9P6GEV2</accession>